<dbReference type="Proteomes" id="UP000589292">
    <property type="component" value="Unassembled WGS sequence"/>
</dbReference>
<protein>
    <submittedName>
        <fullName evidence="1">Uncharacterized protein</fullName>
    </submittedName>
</protein>
<comment type="caution">
    <text evidence="1">The sequence shown here is derived from an EMBL/GenBank/DDBJ whole genome shotgun (WGS) entry which is preliminary data.</text>
</comment>
<keyword evidence="2" id="KW-1185">Reference proteome</keyword>
<gene>
    <name evidence="1" type="ORF">FG486_17490</name>
</gene>
<name>A0A7V8RGQ2_9SPHN</name>
<dbReference type="RefSeq" id="WP_181268526.1">
    <property type="nucleotide sequence ID" value="NZ_BAAAGB010000002.1"/>
</dbReference>
<proteinExistence type="predicted"/>
<dbReference type="EMBL" id="VDES01000005">
    <property type="protein sequence ID" value="MBA1376139.1"/>
    <property type="molecule type" value="Genomic_DNA"/>
</dbReference>
<evidence type="ECO:0000313" key="1">
    <source>
        <dbReference type="EMBL" id="MBA1376139.1"/>
    </source>
</evidence>
<sequence length="114" mass="11660">MSAALPAAAADDAMTAGVAQDQPITLVVSKDGALVDAKVMAAAPCRCAGRFRIESRSGSANNSVNTSSFGAIEEAGRVLSHVRFGGSDDWSIRLTVSIDGRDDYVITRSAGTGA</sequence>
<evidence type="ECO:0000313" key="2">
    <source>
        <dbReference type="Proteomes" id="UP000589292"/>
    </source>
</evidence>
<organism evidence="1 2">
    <name type="scientific">Sphingomonas ursincola</name>
    <dbReference type="NCBI Taxonomy" id="56361"/>
    <lineage>
        <taxon>Bacteria</taxon>
        <taxon>Pseudomonadati</taxon>
        <taxon>Pseudomonadota</taxon>
        <taxon>Alphaproteobacteria</taxon>
        <taxon>Sphingomonadales</taxon>
        <taxon>Sphingomonadaceae</taxon>
        <taxon>Sphingomonas</taxon>
    </lineage>
</organism>
<reference evidence="1 2" key="1">
    <citation type="journal article" date="1994" name="Int. J. Syst. Bacteriol.">
        <title>Phylogenetic positions of novel aerobic, bacteriochlorophyll a-containing bacteria and description of Roseococcus thiosulfatophilus gen. nov., sp. nov., Erythromicrobium ramosum gen. nov., sp. nov., and Erythrobacter litoralis sp. nov.</title>
        <authorList>
            <person name="Yurkov V."/>
            <person name="Stackebrandt E."/>
            <person name="Holmes A."/>
            <person name="Fuerst J.A."/>
            <person name="Hugenholtz P."/>
            <person name="Golecki J."/>
            <person name="Gad'on N."/>
            <person name="Gorlenko V.M."/>
            <person name="Kompantseva E.I."/>
            <person name="Drews G."/>
        </authorList>
    </citation>
    <scope>NUCLEOTIDE SEQUENCE [LARGE SCALE GENOMIC DNA]</scope>
    <source>
        <strain evidence="1 2">KR-99</strain>
    </source>
</reference>
<dbReference type="AlphaFoldDB" id="A0A7V8RGQ2"/>
<accession>A0A7V8RGQ2</accession>